<dbReference type="SUPFAM" id="SSF53067">
    <property type="entry name" value="Actin-like ATPase domain"/>
    <property type="match status" value="1"/>
</dbReference>
<dbReference type="EMBL" id="QGGV01000001">
    <property type="protein sequence ID" value="PWK58248.1"/>
    <property type="molecule type" value="Genomic_DNA"/>
</dbReference>
<protein>
    <submittedName>
        <fullName evidence="6">Sugar (Pentulose or hexulose) kinase</fullName>
    </submittedName>
</protein>
<dbReference type="GO" id="GO:0016301">
    <property type="term" value="F:kinase activity"/>
    <property type="evidence" value="ECO:0007669"/>
    <property type="project" value="UniProtKB-KW"/>
</dbReference>
<dbReference type="PANTHER" id="PTHR43095:SF5">
    <property type="entry name" value="XYLULOSE KINASE"/>
    <property type="match status" value="1"/>
</dbReference>
<comment type="caution">
    <text evidence="6">The sequence shown here is derived from an EMBL/GenBank/DDBJ whole genome shotgun (WGS) entry which is preliminary data.</text>
</comment>
<keyword evidence="2" id="KW-0808">Transferase</keyword>
<evidence type="ECO:0000259" key="4">
    <source>
        <dbReference type="Pfam" id="PF00370"/>
    </source>
</evidence>
<dbReference type="Pfam" id="PF21546">
    <property type="entry name" value="FGGY_C_2"/>
    <property type="match status" value="1"/>
</dbReference>
<gene>
    <name evidence="6" type="ORF">C8D95_10153</name>
</gene>
<accession>A0A316GBH0</accession>
<dbReference type="InterPro" id="IPR049382">
    <property type="entry name" value="FGGY_C_2"/>
</dbReference>
<keyword evidence="7" id="KW-1185">Reference proteome</keyword>
<feature type="domain" description="Carbohydrate kinase FGGY N-terminal" evidence="4">
    <location>
        <begin position="5"/>
        <end position="239"/>
    </location>
</feature>
<dbReference type="Pfam" id="PF00370">
    <property type="entry name" value="FGGY_N"/>
    <property type="match status" value="1"/>
</dbReference>
<proteinExistence type="inferred from homology"/>
<dbReference type="Gene3D" id="3.30.420.40">
    <property type="match status" value="2"/>
</dbReference>
<sequence>MRHVAVIDIGKTNAKVALVDLDTMSEVAVVTRPNTVRTGPPWPHFDLDGHWSFILEALRAFHDAHGIEAISVTTHGASIVLVDREGRLATPMLDYEHQGPDEVAAEYDAIRPPFEQTGSPRLSAGLNVGAQLHWMLKTDPGLRDRTALVLTYPQYWSFRLTGVAATEVTSLGCHTDLWNPSEGKESALLATLGLENKLAPQRPARDVLGTILPDVAARTGLPATTPVHCGIHDSNASLLPYVLGKTPPFSVVSTGTWVIEMSMGGEALALDPARDTLVNVNALGAPVPSARFMGGREHDIVSRGSPAPATLAALSDVIIEGVMLMPSVVPETGPFQGRAAYWVGREPSIGTSERAAALGAYLALMTAEGLTLTGHRGDVVVEGPFARNEAYLAMLSAVTGSLVLPSRGSTGTSQGCALLALPDGGVTLPETTPVDRRGDADLIAYADAWRRLARA</sequence>
<evidence type="ECO:0000313" key="6">
    <source>
        <dbReference type="EMBL" id="PWK58248.1"/>
    </source>
</evidence>
<dbReference type="InterPro" id="IPR018484">
    <property type="entry name" value="FGGY_N"/>
</dbReference>
<reference evidence="6 7" key="1">
    <citation type="submission" date="2018-05" db="EMBL/GenBank/DDBJ databases">
        <title>Genomic Encyclopedia of Type Strains, Phase IV (KMG-IV): sequencing the most valuable type-strain genomes for metagenomic binning, comparative biology and taxonomic classification.</title>
        <authorList>
            <person name="Goeker M."/>
        </authorList>
    </citation>
    <scope>NUCLEOTIDE SEQUENCE [LARGE SCALE GENOMIC DNA]</scope>
    <source>
        <strain evidence="6 7">DSM 103371</strain>
    </source>
</reference>
<dbReference type="GO" id="GO:0005975">
    <property type="term" value="P:carbohydrate metabolic process"/>
    <property type="evidence" value="ECO:0007669"/>
    <property type="project" value="InterPro"/>
</dbReference>
<name>A0A316GBH0_9RHOB</name>
<organism evidence="6 7">
    <name type="scientific">Silicimonas algicola</name>
    <dbReference type="NCBI Taxonomy" id="1826607"/>
    <lineage>
        <taxon>Bacteria</taxon>
        <taxon>Pseudomonadati</taxon>
        <taxon>Pseudomonadota</taxon>
        <taxon>Alphaproteobacteria</taxon>
        <taxon>Rhodobacterales</taxon>
        <taxon>Paracoccaceae</taxon>
    </lineage>
</organism>
<evidence type="ECO:0000256" key="3">
    <source>
        <dbReference type="ARBA" id="ARBA00022777"/>
    </source>
</evidence>
<evidence type="ECO:0000259" key="5">
    <source>
        <dbReference type="Pfam" id="PF21546"/>
    </source>
</evidence>
<dbReference type="InterPro" id="IPR043129">
    <property type="entry name" value="ATPase_NBD"/>
</dbReference>
<dbReference type="RefSeq" id="WP_109757169.1">
    <property type="nucleotide sequence ID" value="NZ_CP034588.1"/>
</dbReference>
<dbReference type="CDD" id="cd07772">
    <property type="entry name" value="ASKHA_NBD_FGGY_NaCK-like"/>
    <property type="match status" value="1"/>
</dbReference>
<dbReference type="AlphaFoldDB" id="A0A316GBH0"/>
<dbReference type="Proteomes" id="UP000245390">
    <property type="component" value="Unassembled WGS sequence"/>
</dbReference>
<evidence type="ECO:0000313" key="7">
    <source>
        <dbReference type="Proteomes" id="UP000245390"/>
    </source>
</evidence>
<dbReference type="PANTHER" id="PTHR43095">
    <property type="entry name" value="SUGAR KINASE"/>
    <property type="match status" value="1"/>
</dbReference>
<keyword evidence="3 6" id="KW-0418">Kinase</keyword>
<evidence type="ECO:0000256" key="2">
    <source>
        <dbReference type="ARBA" id="ARBA00022679"/>
    </source>
</evidence>
<evidence type="ECO:0000256" key="1">
    <source>
        <dbReference type="ARBA" id="ARBA00009156"/>
    </source>
</evidence>
<comment type="similarity">
    <text evidence="1">Belongs to the FGGY kinase family.</text>
</comment>
<feature type="domain" description="Carbohydrate kinase FGGY C-terminal" evidence="5">
    <location>
        <begin position="247"/>
        <end position="420"/>
    </location>
</feature>
<dbReference type="InterPro" id="IPR050406">
    <property type="entry name" value="FGGY_Carb_Kinase"/>
</dbReference>
<dbReference type="KEGG" id="salo:EF888_01745"/>
<dbReference type="OrthoDB" id="9786272at2"/>